<gene>
    <name evidence="2" type="ORF">GCM10010324_45050</name>
</gene>
<evidence type="ECO:0000256" key="1">
    <source>
        <dbReference type="SAM" id="MobiDB-lite"/>
    </source>
</evidence>
<feature type="region of interest" description="Disordered" evidence="1">
    <location>
        <begin position="1"/>
        <end position="27"/>
    </location>
</feature>
<reference evidence="3" key="1">
    <citation type="journal article" date="2019" name="Int. J. Syst. Evol. Microbiol.">
        <title>The Global Catalogue of Microorganisms (GCM) 10K type strain sequencing project: providing services to taxonomists for standard genome sequencing and annotation.</title>
        <authorList>
            <consortium name="The Broad Institute Genomics Platform"/>
            <consortium name="The Broad Institute Genome Sequencing Center for Infectious Disease"/>
            <person name="Wu L."/>
            <person name="Ma J."/>
        </authorList>
    </citation>
    <scope>NUCLEOTIDE SEQUENCE [LARGE SCALE GENOMIC DNA]</scope>
    <source>
        <strain evidence="3">JCM 4586</strain>
    </source>
</reference>
<proteinExistence type="predicted"/>
<accession>A0ABQ2YV59</accession>
<name>A0ABQ2YV59_9ACTN</name>
<organism evidence="2 3">
    <name type="scientific">Streptomyces hiroshimensis</name>
    <dbReference type="NCBI Taxonomy" id="66424"/>
    <lineage>
        <taxon>Bacteria</taxon>
        <taxon>Bacillati</taxon>
        <taxon>Actinomycetota</taxon>
        <taxon>Actinomycetes</taxon>
        <taxon>Kitasatosporales</taxon>
        <taxon>Streptomycetaceae</taxon>
        <taxon>Streptomyces</taxon>
    </lineage>
</organism>
<sequence>MARKDQLTAAIEVSNSSAGRTARPPPSTVITAPRAGLQPGYCPDAHDPYVSMAVTTLRVCFGSVNGACYTVAAIPDFRFGDCA</sequence>
<dbReference type="EMBL" id="BMUT01000010">
    <property type="protein sequence ID" value="GGX94216.1"/>
    <property type="molecule type" value="Genomic_DNA"/>
</dbReference>
<keyword evidence="3" id="KW-1185">Reference proteome</keyword>
<protein>
    <submittedName>
        <fullName evidence="2">Uncharacterized protein</fullName>
    </submittedName>
</protein>
<dbReference type="Proteomes" id="UP000659223">
    <property type="component" value="Unassembled WGS sequence"/>
</dbReference>
<evidence type="ECO:0000313" key="3">
    <source>
        <dbReference type="Proteomes" id="UP000659223"/>
    </source>
</evidence>
<comment type="caution">
    <text evidence="2">The sequence shown here is derived from an EMBL/GenBank/DDBJ whole genome shotgun (WGS) entry which is preliminary data.</text>
</comment>
<evidence type="ECO:0000313" key="2">
    <source>
        <dbReference type="EMBL" id="GGX94216.1"/>
    </source>
</evidence>